<keyword evidence="2" id="KW-1185">Reference proteome</keyword>
<organism evidence="1 2">
    <name type="scientific">Phlebia brevispora</name>
    <dbReference type="NCBI Taxonomy" id="194682"/>
    <lineage>
        <taxon>Eukaryota</taxon>
        <taxon>Fungi</taxon>
        <taxon>Dikarya</taxon>
        <taxon>Basidiomycota</taxon>
        <taxon>Agaricomycotina</taxon>
        <taxon>Agaricomycetes</taxon>
        <taxon>Polyporales</taxon>
        <taxon>Meruliaceae</taxon>
        <taxon>Phlebia</taxon>
    </lineage>
</organism>
<accession>A0ACC1RV42</accession>
<reference evidence="1" key="1">
    <citation type="submission" date="2022-07" db="EMBL/GenBank/DDBJ databases">
        <title>Genome Sequence of Phlebia brevispora.</title>
        <authorList>
            <person name="Buettner E."/>
        </authorList>
    </citation>
    <scope>NUCLEOTIDE SEQUENCE</scope>
    <source>
        <strain evidence="1">MPL23</strain>
    </source>
</reference>
<dbReference type="Proteomes" id="UP001148662">
    <property type="component" value="Unassembled WGS sequence"/>
</dbReference>
<evidence type="ECO:0000313" key="1">
    <source>
        <dbReference type="EMBL" id="KAJ3526380.1"/>
    </source>
</evidence>
<sequence length="948" mass="106760">MSILPLTSPTPQANGNGLSRPSGGRWDSSRVPVIFRRLLRFHQMDFELAAWQLTYLCLAPKRVYRNVYFHKQTKNTWARDDPAILILIMACLLVSAVAWSVVYSYGILQTLELALLMIFRDYLLVGIVIATVLWFFSNHVLVSPPSHATPADSTVEWAYAFDVHTNAFFPFYLTLYLAQLFLVPIILKSNWICIFISNTLYLAAFSQYIYGIYLGLNGALLARLAVFACACLRPPLLPLFAAYVVSLLGFNVAEHVLPMYFDSPLKTRLSSVKRFWQRGAYKAIETPMGRLIARHARCPSPPSLYRLEAVTLSFTLTHDLNNDGDTETYRKKRLHQLENGFMISTQERVVKEVQAPAMNIPTDEEFFSREDPKKPDHAFLKNHFYREGRVSEEHALYILEEGTKLLRSEANLLHVDAPVTVCGDIHGQYYDLMKLFEIGGSPANTRYLFLGDYVDRGYFSIECVLYLWTLKMWYPDTLFLLRGNHECRHLTDYFTFKLECKRKYSERVYDACMTSFCALPLAAIMNKQFFCIHGGLSPELHTLDDIRNIDRFREPPTQGLMCDILWSDPVEDFGQEKTNESFVHNHVRGCSYFFTYQAACQFLERNKLLSIIRAHEAQDAGYRMYRKTRTTGFPSVMTLFSAPNYLDVYNNKAAILKYESNVLNIRQFNSTPHPYWLPNFMDAFTWSLPFVGEKITDMLLAMLNCCTKEELEESSDEEALTSPAPSEDSVERRKIIKNKILAVGRMSRVFALLREESEKVSELKSVSGSGKLPYGTLALGAEGIKDAINGFEEARKSDIENERLPPDLYDAASEEGKAILSQPISPEATSAEPISANGVTEALKTAIASVSAPTSPVSPSSPSSPTSPTSTMSASPFRRGHGRQASLGTTMTSPSTRRRSLESTMSLIKEVYDGKGAVPDAELDKLATQVASQSTGKKSSEPPSPTAS</sequence>
<protein>
    <submittedName>
        <fullName evidence="1">Uncharacterized protein</fullName>
    </submittedName>
</protein>
<comment type="caution">
    <text evidence="1">The sequence shown here is derived from an EMBL/GenBank/DDBJ whole genome shotgun (WGS) entry which is preliminary data.</text>
</comment>
<name>A0ACC1RV42_9APHY</name>
<evidence type="ECO:0000313" key="2">
    <source>
        <dbReference type="Proteomes" id="UP001148662"/>
    </source>
</evidence>
<gene>
    <name evidence="1" type="ORF">NM688_g8268</name>
</gene>
<dbReference type="EMBL" id="JANHOG010002170">
    <property type="protein sequence ID" value="KAJ3526380.1"/>
    <property type="molecule type" value="Genomic_DNA"/>
</dbReference>
<proteinExistence type="predicted"/>